<name>A0A2P5GQR0_9ENTR</name>
<dbReference type="PIRSF" id="PIRSF021320">
    <property type="entry name" value="DUF984"/>
    <property type="match status" value="1"/>
</dbReference>
<dbReference type="PANTHER" id="PTHR39203:SF1">
    <property type="entry name" value="CYTOPLASMIC PROTEIN"/>
    <property type="match status" value="1"/>
</dbReference>
<evidence type="ECO:0000313" key="3">
    <source>
        <dbReference type="EMBL" id="POP48895.1"/>
    </source>
</evidence>
<dbReference type="PANTHER" id="PTHR39203">
    <property type="entry name" value="CYTOPLASMIC PROTEIN-RELATED"/>
    <property type="match status" value="1"/>
</dbReference>
<sequence length="140" mass="15709">MKDALNNVKSRYPNAHVWSFGDSAEMADELAQLVIAGHKKASCGSLAAWQQEEEKVSPGDYHIVLDGQQKPVCVIRTTSLKLIRFDEVSAEDAAMEGEGDKSLGYWRQSHQAFFEREGTFSDDMELIFETFSLVDVSEEM</sequence>
<dbReference type="Proteomes" id="UP000247005">
    <property type="component" value="Unassembled WGS sequence"/>
</dbReference>
<dbReference type="EMBL" id="PQGD01000007">
    <property type="protein sequence ID" value="POP48895.1"/>
    <property type="molecule type" value="Genomic_DNA"/>
</dbReference>
<dbReference type="SMART" id="SM01022">
    <property type="entry name" value="ASCH"/>
    <property type="match status" value="1"/>
</dbReference>
<protein>
    <submittedName>
        <fullName evidence="3">ASCH domain-containing protein</fullName>
    </submittedName>
</protein>
<reference evidence="4 5" key="1">
    <citation type="submission" date="2018-01" db="EMBL/GenBank/DDBJ databases">
        <title>Superficieibacter electus gen. nov., sp. nov., an extended-spectrum beta-lactamase possessing member of the Enterobacteriaceae family, isolated from intensive care unit surfaces.</title>
        <authorList>
            <person name="Potter R.F."/>
            <person name="D'Souza A.W."/>
        </authorList>
    </citation>
    <scope>NUCLEOTIDE SEQUENCE [LARGE SCALE GENOMIC DNA]</scope>
    <source>
        <strain evidence="3 5">BP-1</strain>
        <strain evidence="2 4">BP-2</strain>
    </source>
</reference>
<dbReference type="InterPro" id="IPR009326">
    <property type="entry name" value="DUF984"/>
</dbReference>
<evidence type="ECO:0000259" key="1">
    <source>
        <dbReference type="SMART" id="SM01022"/>
    </source>
</evidence>
<dbReference type="AlphaFoldDB" id="A0A2P5GQR0"/>
<dbReference type="SUPFAM" id="SSF88697">
    <property type="entry name" value="PUA domain-like"/>
    <property type="match status" value="1"/>
</dbReference>
<dbReference type="OrthoDB" id="9807542at2"/>
<dbReference type="CDD" id="cd06553">
    <property type="entry name" value="ASCH_Ef3133_like"/>
    <property type="match status" value="1"/>
</dbReference>
<evidence type="ECO:0000313" key="2">
    <source>
        <dbReference type="EMBL" id="POP43379.1"/>
    </source>
</evidence>
<evidence type="ECO:0000313" key="4">
    <source>
        <dbReference type="Proteomes" id="UP000237073"/>
    </source>
</evidence>
<organism evidence="3 5">
    <name type="scientific">Superficieibacter electus</name>
    <dbReference type="NCBI Taxonomy" id="2022662"/>
    <lineage>
        <taxon>Bacteria</taxon>
        <taxon>Pseudomonadati</taxon>
        <taxon>Pseudomonadota</taxon>
        <taxon>Gammaproteobacteria</taxon>
        <taxon>Enterobacterales</taxon>
        <taxon>Enterobacteriaceae</taxon>
        <taxon>Superficieibacter</taxon>
    </lineage>
</organism>
<dbReference type="EMBL" id="PQGE01000014">
    <property type="protein sequence ID" value="POP43379.1"/>
    <property type="molecule type" value="Genomic_DNA"/>
</dbReference>
<dbReference type="RefSeq" id="WP_103677072.1">
    <property type="nucleotide sequence ID" value="NZ_PQGD01000007.1"/>
</dbReference>
<comment type="caution">
    <text evidence="3">The sequence shown here is derived from an EMBL/GenBank/DDBJ whole genome shotgun (WGS) entry which is preliminary data.</text>
</comment>
<proteinExistence type="predicted"/>
<dbReference type="Proteomes" id="UP000237073">
    <property type="component" value="Unassembled WGS sequence"/>
</dbReference>
<feature type="domain" description="ASCH" evidence="1">
    <location>
        <begin position="18"/>
        <end position="135"/>
    </location>
</feature>
<dbReference type="Gene3D" id="3.10.400.10">
    <property type="entry name" value="Sulfate adenylyltransferase"/>
    <property type="match status" value="1"/>
</dbReference>
<evidence type="ECO:0000313" key="5">
    <source>
        <dbReference type="Proteomes" id="UP000247005"/>
    </source>
</evidence>
<gene>
    <name evidence="3" type="ORF">CHU32_09880</name>
    <name evidence="2" type="ORF">CHU33_15995</name>
</gene>
<dbReference type="InterPro" id="IPR007374">
    <property type="entry name" value="ASCH_domain"/>
</dbReference>
<keyword evidence="4" id="KW-1185">Reference proteome</keyword>
<accession>A0A2P5GQR0</accession>
<dbReference type="InterPro" id="IPR015947">
    <property type="entry name" value="PUA-like_sf"/>
</dbReference>
<dbReference type="Pfam" id="PF04266">
    <property type="entry name" value="ASCH"/>
    <property type="match status" value="1"/>
</dbReference>